<feature type="domain" description="Sushi" evidence="11">
    <location>
        <begin position="466"/>
        <end position="529"/>
    </location>
</feature>
<dbReference type="Pfam" id="PF07645">
    <property type="entry name" value="EGF_CA"/>
    <property type="match status" value="2"/>
</dbReference>
<dbReference type="SMART" id="SM00179">
    <property type="entry name" value="EGF_CA"/>
    <property type="match status" value="4"/>
</dbReference>
<evidence type="ECO:0000256" key="4">
    <source>
        <dbReference type="ARBA" id="ARBA00023157"/>
    </source>
</evidence>
<dbReference type="InterPro" id="IPR009030">
    <property type="entry name" value="Growth_fac_rcpt_cys_sf"/>
</dbReference>
<dbReference type="InterPro" id="IPR026823">
    <property type="entry name" value="cEGF"/>
</dbReference>
<feature type="compositionally biased region" description="Low complexity" evidence="8">
    <location>
        <begin position="412"/>
        <end position="423"/>
    </location>
</feature>
<dbReference type="AlphaFoldDB" id="A0AAV1EL34"/>
<dbReference type="SUPFAM" id="SSF57535">
    <property type="entry name" value="Complement control module/SCR domain"/>
    <property type="match status" value="3"/>
</dbReference>
<evidence type="ECO:0000256" key="2">
    <source>
        <dbReference type="ARBA" id="ARBA00022729"/>
    </source>
</evidence>
<feature type="domain" description="Sushi" evidence="11">
    <location>
        <begin position="80"/>
        <end position="134"/>
    </location>
</feature>
<feature type="domain" description="Sushi" evidence="11">
    <location>
        <begin position="25"/>
        <end position="79"/>
    </location>
</feature>
<dbReference type="CDD" id="cd00054">
    <property type="entry name" value="EGF_CA"/>
    <property type="match status" value="4"/>
</dbReference>
<evidence type="ECO:0000256" key="7">
    <source>
        <dbReference type="PROSITE-ProRule" id="PRU00302"/>
    </source>
</evidence>
<dbReference type="PROSITE" id="PS50026">
    <property type="entry name" value="EGF_3"/>
    <property type="match status" value="1"/>
</dbReference>
<keyword evidence="7" id="KW-0768">Sushi</keyword>
<evidence type="ECO:0000256" key="6">
    <source>
        <dbReference type="PROSITE-ProRule" id="PRU00076"/>
    </source>
</evidence>
<dbReference type="PROSITE" id="PS00010">
    <property type="entry name" value="ASX_HYDROXYL"/>
    <property type="match status" value="3"/>
</dbReference>
<keyword evidence="4 7" id="KW-1015">Disulfide bond</keyword>
<evidence type="ECO:0000313" key="13">
    <source>
        <dbReference type="Proteomes" id="UP001178508"/>
    </source>
</evidence>
<evidence type="ECO:0000313" key="12">
    <source>
        <dbReference type="EMBL" id="CAJ1049451.1"/>
    </source>
</evidence>
<dbReference type="SUPFAM" id="SSF57184">
    <property type="entry name" value="Growth factor receptor domain"/>
    <property type="match status" value="2"/>
</dbReference>
<dbReference type="PROSITE" id="PS01186">
    <property type="entry name" value="EGF_2"/>
    <property type="match status" value="2"/>
</dbReference>
<dbReference type="InterPro" id="IPR049883">
    <property type="entry name" value="NOTCH1_EGF-like"/>
</dbReference>
<keyword evidence="13" id="KW-1185">Reference proteome</keyword>
<dbReference type="Pfam" id="PF14670">
    <property type="entry name" value="FXa_inhibition"/>
    <property type="match status" value="2"/>
</dbReference>
<evidence type="ECO:0000256" key="3">
    <source>
        <dbReference type="ARBA" id="ARBA00022737"/>
    </source>
</evidence>
<dbReference type="Proteomes" id="UP001178508">
    <property type="component" value="Chromosome 1"/>
</dbReference>
<proteinExistence type="predicted"/>
<comment type="caution">
    <text evidence="6">Lacks conserved residue(s) required for the propagation of feature annotation.</text>
</comment>
<feature type="compositionally biased region" description="Low complexity" evidence="8">
    <location>
        <begin position="392"/>
        <end position="404"/>
    </location>
</feature>
<keyword evidence="1 6" id="KW-0245">EGF-like domain</keyword>
<feature type="region of interest" description="Disordered" evidence="8">
    <location>
        <begin position="392"/>
        <end position="457"/>
    </location>
</feature>
<keyword evidence="3" id="KW-0677">Repeat</keyword>
<evidence type="ECO:0000256" key="1">
    <source>
        <dbReference type="ARBA" id="ARBA00022536"/>
    </source>
</evidence>
<feature type="region of interest" description="Disordered" evidence="8">
    <location>
        <begin position="212"/>
        <end position="233"/>
    </location>
</feature>
<dbReference type="Pfam" id="PF12662">
    <property type="entry name" value="cEGF"/>
    <property type="match status" value="1"/>
</dbReference>
<dbReference type="FunFam" id="2.10.25.10:FF:000005">
    <property type="entry name" value="Fibrillin 2"/>
    <property type="match status" value="2"/>
</dbReference>
<dbReference type="InterPro" id="IPR018097">
    <property type="entry name" value="EGF_Ca-bd_CS"/>
</dbReference>
<accession>A0AAV1EL34</accession>
<feature type="compositionally biased region" description="Basic and acidic residues" evidence="8">
    <location>
        <begin position="214"/>
        <end position="227"/>
    </location>
</feature>
<dbReference type="Gene3D" id="2.10.25.10">
    <property type="entry name" value="Laminin"/>
    <property type="match status" value="5"/>
</dbReference>
<evidence type="ECO:0000256" key="5">
    <source>
        <dbReference type="ARBA" id="ARBA00023180"/>
    </source>
</evidence>
<feature type="domain" description="EGF-like" evidence="10">
    <location>
        <begin position="580"/>
        <end position="620"/>
    </location>
</feature>
<name>A0AAV1EL34_XYRNO</name>
<feature type="disulfide bond" evidence="7">
    <location>
        <begin position="500"/>
        <end position="527"/>
    </location>
</feature>
<dbReference type="SMART" id="SM00181">
    <property type="entry name" value="EGF"/>
    <property type="match status" value="5"/>
</dbReference>
<evidence type="ECO:0000259" key="11">
    <source>
        <dbReference type="PROSITE" id="PS50923"/>
    </source>
</evidence>
<dbReference type="InterPro" id="IPR000742">
    <property type="entry name" value="EGF"/>
</dbReference>
<dbReference type="CDD" id="cd00033">
    <property type="entry name" value="CCP"/>
    <property type="match status" value="3"/>
</dbReference>
<dbReference type="Pfam" id="PF00084">
    <property type="entry name" value="Sushi"/>
    <property type="match status" value="2"/>
</dbReference>
<dbReference type="InterPro" id="IPR050751">
    <property type="entry name" value="ECM_structural_protein"/>
</dbReference>
<evidence type="ECO:0000259" key="10">
    <source>
        <dbReference type="PROSITE" id="PS50026"/>
    </source>
</evidence>
<protein>
    <submittedName>
        <fullName evidence="12">Uncharacterized protein LOC117810450</fullName>
    </submittedName>
</protein>
<dbReference type="PANTHER" id="PTHR24034:SF137">
    <property type="entry name" value="SI:DKEY-163F14.6"/>
    <property type="match status" value="1"/>
</dbReference>
<feature type="signal peptide" evidence="9">
    <location>
        <begin position="1"/>
        <end position="23"/>
    </location>
</feature>
<dbReference type="PANTHER" id="PTHR24034">
    <property type="entry name" value="EGF-LIKE DOMAIN-CONTAINING PROTEIN"/>
    <property type="match status" value="1"/>
</dbReference>
<dbReference type="InterPro" id="IPR000152">
    <property type="entry name" value="EGF-type_Asp/Asn_hydroxyl_site"/>
</dbReference>
<dbReference type="PROSITE" id="PS50923">
    <property type="entry name" value="SUSHI"/>
    <property type="match status" value="3"/>
</dbReference>
<dbReference type="EMBL" id="OY660864">
    <property type="protein sequence ID" value="CAJ1049451.1"/>
    <property type="molecule type" value="Genomic_DNA"/>
</dbReference>
<dbReference type="GO" id="GO:0005509">
    <property type="term" value="F:calcium ion binding"/>
    <property type="evidence" value="ECO:0007669"/>
    <property type="project" value="InterPro"/>
</dbReference>
<dbReference type="SMART" id="SM00032">
    <property type="entry name" value="CCP"/>
    <property type="match status" value="3"/>
</dbReference>
<dbReference type="Gene3D" id="2.10.70.10">
    <property type="entry name" value="Complement Module, domain 1"/>
    <property type="match status" value="3"/>
</dbReference>
<keyword evidence="2 9" id="KW-0732">Signal</keyword>
<dbReference type="InterPro" id="IPR000436">
    <property type="entry name" value="Sushi_SCR_CCP_dom"/>
</dbReference>
<keyword evidence="5" id="KW-0325">Glycoprotein</keyword>
<sequence>MEDEMGLLAALLTLLCVYAPVSGAEGCSGFRHLENGQTFFRYGGLLVIFRCRPGYKLHGYKTNSCVSGHWSRDTPVCVGSGCSDPGPLPHGTSSMNEDGSLAVFSCDRGFRLHGPAVLYCKGHTWNSTKPECRESDMMSSFLGVHLQKPNIQDQNLQAAVVLKTQQQSHHDTPASTASRGANLKLGLLSHTPSQVSKSEKDKVTHPRVQQQTFKVEDGSQTRHHEAPHQGTNEVQVPERKMNGGISEEKPLMKEDKESEMFAPKSNIVFTTVSSKLSLVSGAERSVSSSPSFSTLQTPTVTAPAVKKTLTVLTSASNSSTSVLGGDRTLKFGDHSVSLNDVTTTEETSASLKAADEDQQAKTDLYYHQDKKEEDVETAAFTSSSSAFLILTSSPSTSSVPSSSPQLPTFYAQTSTTPSSNQPTEKTHLPNSSTTNKQSSHWTEDHDLKPNATSKPSLPALIPLRRPICPYPPVPAHGTFYFRNVKNPDPREYRHYIQYACYPGYTLAHGDVYSYCQQGRWSGVTPVCLELTPCSVNNGGCSQLCSHSQHYNQSSKQTHSRTECHCRPGFTLLDDGRTCRDVDECVEQQHPCQQRCNNTFGSFKCSCDDGYQQAPDQLSCTDIDECADHLGLGPCTEQCHNTPGSYRCSCTHGHILAVNGHSCTPECPPGYRKQTTPENSTAQALREECVDVNECQEEDRCGWQCVNLPGSYGCICPRGYKLMGDGRRCKDINECSQRNGGCSHLCVNQKGGYKCACPASHRLSPSSWKKCLPRTTAGPQLKPPLGPSP</sequence>
<organism evidence="12 13">
    <name type="scientific">Xyrichtys novacula</name>
    <name type="common">Pearly razorfish</name>
    <name type="synonym">Hemipteronotus novacula</name>
    <dbReference type="NCBI Taxonomy" id="13765"/>
    <lineage>
        <taxon>Eukaryota</taxon>
        <taxon>Metazoa</taxon>
        <taxon>Chordata</taxon>
        <taxon>Craniata</taxon>
        <taxon>Vertebrata</taxon>
        <taxon>Euteleostomi</taxon>
        <taxon>Actinopterygii</taxon>
        <taxon>Neopterygii</taxon>
        <taxon>Teleostei</taxon>
        <taxon>Neoteleostei</taxon>
        <taxon>Acanthomorphata</taxon>
        <taxon>Eupercaria</taxon>
        <taxon>Labriformes</taxon>
        <taxon>Labridae</taxon>
        <taxon>Xyrichtys</taxon>
    </lineage>
</organism>
<gene>
    <name evidence="12" type="ORF">XNOV1_A023044</name>
</gene>
<dbReference type="InterPro" id="IPR035976">
    <property type="entry name" value="Sushi/SCR/CCP_sf"/>
</dbReference>
<dbReference type="PROSITE" id="PS01187">
    <property type="entry name" value="EGF_CA"/>
    <property type="match status" value="2"/>
</dbReference>
<feature type="compositionally biased region" description="Polar residues" evidence="8">
    <location>
        <begin position="428"/>
        <end position="440"/>
    </location>
</feature>
<dbReference type="InterPro" id="IPR001881">
    <property type="entry name" value="EGF-like_Ca-bd_dom"/>
</dbReference>
<reference evidence="12" key="1">
    <citation type="submission" date="2023-08" db="EMBL/GenBank/DDBJ databases">
        <authorList>
            <person name="Alioto T."/>
            <person name="Alioto T."/>
            <person name="Gomez Garrido J."/>
        </authorList>
    </citation>
    <scope>NUCLEOTIDE SEQUENCE</scope>
</reference>
<evidence type="ECO:0000256" key="8">
    <source>
        <dbReference type="SAM" id="MobiDB-lite"/>
    </source>
</evidence>
<evidence type="ECO:0000256" key="9">
    <source>
        <dbReference type="SAM" id="SignalP"/>
    </source>
</evidence>
<feature type="chain" id="PRO_5043863843" evidence="9">
    <location>
        <begin position="24"/>
        <end position="788"/>
    </location>
</feature>